<feature type="chain" id="PRO_5046284181" evidence="2">
    <location>
        <begin position="29"/>
        <end position="329"/>
    </location>
</feature>
<dbReference type="InterPro" id="IPR006311">
    <property type="entry name" value="TAT_signal"/>
</dbReference>
<evidence type="ECO:0000313" key="3">
    <source>
        <dbReference type="EMBL" id="MEJ8851439.1"/>
    </source>
</evidence>
<evidence type="ECO:0000256" key="2">
    <source>
        <dbReference type="SAM" id="SignalP"/>
    </source>
</evidence>
<feature type="signal peptide" evidence="2">
    <location>
        <begin position="1"/>
        <end position="28"/>
    </location>
</feature>
<dbReference type="EMBL" id="JBBKZT010000023">
    <property type="protein sequence ID" value="MEJ8851439.1"/>
    <property type="molecule type" value="Genomic_DNA"/>
</dbReference>
<comment type="caution">
    <text evidence="3">The sequence shown here is derived from an EMBL/GenBank/DDBJ whole genome shotgun (WGS) entry which is preliminary data.</text>
</comment>
<dbReference type="CDD" id="cd13579">
    <property type="entry name" value="PBP2_Bug_NagM"/>
    <property type="match status" value="1"/>
</dbReference>
<keyword evidence="4" id="KW-1185">Reference proteome</keyword>
<dbReference type="Gene3D" id="3.40.190.10">
    <property type="entry name" value="Periplasmic binding protein-like II"/>
    <property type="match status" value="1"/>
</dbReference>
<gene>
    <name evidence="3" type="ORF">WKW82_32710</name>
</gene>
<comment type="similarity">
    <text evidence="1">Belongs to the UPF0065 (bug) family.</text>
</comment>
<keyword evidence="2" id="KW-0732">Signal</keyword>
<dbReference type="PROSITE" id="PS51318">
    <property type="entry name" value="TAT"/>
    <property type="match status" value="1"/>
</dbReference>
<accession>A0ABU8WVK2</accession>
<protein>
    <submittedName>
        <fullName evidence="3">Bug family tripartite tricarboxylate transporter substrate binding protein</fullName>
    </submittedName>
</protein>
<dbReference type="Pfam" id="PF03401">
    <property type="entry name" value="TctC"/>
    <property type="match status" value="1"/>
</dbReference>
<dbReference type="InterPro" id="IPR005064">
    <property type="entry name" value="BUG"/>
</dbReference>
<sequence length="329" mass="35182">MWNRRELMLRGAGLSALAGLALPRLAQAQINGTAAIVSGFPAGGMGDNVARPVAEKLRGHYASTIVVESRTGAGGRIAVEYVKRAAPDGLTILQIPSSPMVLYPHTYKKLTYDPLADFAPVCSTVTYAFSFTAGPGLPAEIKTVAEYVAWAKANPKLANYGVPASGSALHFAGMMLQKATGIEMTAVAYRGGAPLLNDVMGGQVPVSFNVIGEVMPHIKAGKLRSLGITSAQRSIFLPEVPTLIEQGYKDIAVQEWLGWFLPAKTPAATVQQLNTMVREALQDPAFVAQLATYGLEPVHQSPEEFARRVKADYERWGPIVRATGFTAED</sequence>
<dbReference type="Proteomes" id="UP001385892">
    <property type="component" value="Unassembled WGS sequence"/>
</dbReference>
<organism evidence="3 4">
    <name type="scientific">Variovorax rhizosphaerae</name>
    <dbReference type="NCBI Taxonomy" id="1836200"/>
    <lineage>
        <taxon>Bacteria</taxon>
        <taxon>Pseudomonadati</taxon>
        <taxon>Pseudomonadota</taxon>
        <taxon>Betaproteobacteria</taxon>
        <taxon>Burkholderiales</taxon>
        <taxon>Comamonadaceae</taxon>
        <taxon>Variovorax</taxon>
    </lineage>
</organism>
<evidence type="ECO:0000256" key="1">
    <source>
        <dbReference type="ARBA" id="ARBA00006987"/>
    </source>
</evidence>
<dbReference type="Gene3D" id="3.40.190.150">
    <property type="entry name" value="Bordetella uptake gene, domain 1"/>
    <property type="match status" value="1"/>
</dbReference>
<dbReference type="SUPFAM" id="SSF53850">
    <property type="entry name" value="Periplasmic binding protein-like II"/>
    <property type="match status" value="1"/>
</dbReference>
<reference evidence="3 4" key="1">
    <citation type="submission" date="2024-03" db="EMBL/GenBank/DDBJ databases">
        <title>Novel species of the genus Variovorax.</title>
        <authorList>
            <person name="Liu Q."/>
            <person name="Xin Y.-H."/>
        </authorList>
    </citation>
    <scope>NUCLEOTIDE SEQUENCE [LARGE SCALE GENOMIC DNA]</scope>
    <source>
        <strain evidence="3 4">KACC 18900</strain>
    </source>
</reference>
<dbReference type="PANTHER" id="PTHR42928">
    <property type="entry name" value="TRICARBOXYLATE-BINDING PROTEIN"/>
    <property type="match status" value="1"/>
</dbReference>
<name>A0ABU8WVK2_9BURK</name>
<dbReference type="InterPro" id="IPR042100">
    <property type="entry name" value="Bug_dom1"/>
</dbReference>
<dbReference type="PANTHER" id="PTHR42928:SF5">
    <property type="entry name" value="BLR1237 PROTEIN"/>
    <property type="match status" value="1"/>
</dbReference>
<evidence type="ECO:0000313" key="4">
    <source>
        <dbReference type="Proteomes" id="UP001385892"/>
    </source>
</evidence>
<dbReference type="PIRSF" id="PIRSF017082">
    <property type="entry name" value="YflP"/>
    <property type="match status" value="1"/>
</dbReference>
<dbReference type="RefSeq" id="WP_340347078.1">
    <property type="nucleotide sequence ID" value="NZ_JBBKZT010000023.1"/>
</dbReference>
<proteinExistence type="inferred from homology"/>